<keyword evidence="2" id="KW-1185">Reference proteome</keyword>
<dbReference type="EMBL" id="CP045903">
    <property type="protein sequence ID" value="QQP39017.1"/>
    <property type="molecule type" value="Genomic_DNA"/>
</dbReference>
<feature type="non-terminal residue" evidence="1">
    <location>
        <position position="59"/>
    </location>
</feature>
<dbReference type="AlphaFoldDB" id="A0A7T8GWD4"/>
<gene>
    <name evidence="1" type="ORF">FKW44_019768</name>
</gene>
<organism evidence="1 2">
    <name type="scientific">Caligus rogercresseyi</name>
    <name type="common">Sea louse</name>
    <dbReference type="NCBI Taxonomy" id="217165"/>
    <lineage>
        <taxon>Eukaryota</taxon>
        <taxon>Metazoa</taxon>
        <taxon>Ecdysozoa</taxon>
        <taxon>Arthropoda</taxon>
        <taxon>Crustacea</taxon>
        <taxon>Multicrustacea</taxon>
        <taxon>Hexanauplia</taxon>
        <taxon>Copepoda</taxon>
        <taxon>Siphonostomatoida</taxon>
        <taxon>Caligidae</taxon>
        <taxon>Caligus</taxon>
    </lineage>
</organism>
<reference evidence="2" key="1">
    <citation type="submission" date="2021-01" db="EMBL/GenBank/DDBJ databases">
        <title>Caligus Genome Assembly.</title>
        <authorList>
            <person name="Gallardo-Escarate C."/>
        </authorList>
    </citation>
    <scope>NUCLEOTIDE SEQUENCE [LARGE SCALE GENOMIC DNA]</scope>
</reference>
<dbReference type="Proteomes" id="UP000595437">
    <property type="component" value="Chromosome 14"/>
</dbReference>
<accession>A0A7T8GWD4</accession>
<evidence type="ECO:0000313" key="2">
    <source>
        <dbReference type="Proteomes" id="UP000595437"/>
    </source>
</evidence>
<protein>
    <submittedName>
        <fullName evidence="1">Uncharacterized protein</fullName>
    </submittedName>
</protein>
<proteinExistence type="predicted"/>
<name>A0A7T8GWD4_CALRO</name>
<evidence type="ECO:0000313" key="1">
    <source>
        <dbReference type="EMBL" id="QQP39017.1"/>
    </source>
</evidence>
<sequence length="59" mass="6437">MPSLVSWVLHVATIMEVVREGKSPTNGESGLRIHKYAILEFQIKASSVPPGVSTCHQYG</sequence>